<dbReference type="Proteomes" id="UP000193689">
    <property type="component" value="Unassembled WGS sequence"/>
</dbReference>
<comment type="caution">
    <text evidence="2">The sequence shown here is derived from an EMBL/GenBank/DDBJ whole genome shotgun (WGS) entry which is preliminary data.</text>
</comment>
<keyword evidence="1" id="KW-0812">Transmembrane</keyword>
<organism evidence="2 3">
    <name type="scientific">Pseudomassariella vexata</name>
    <dbReference type="NCBI Taxonomy" id="1141098"/>
    <lineage>
        <taxon>Eukaryota</taxon>
        <taxon>Fungi</taxon>
        <taxon>Dikarya</taxon>
        <taxon>Ascomycota</taxon>
        <taxon>Pezizomycotina</taxon>
        <taxon>Sordariomycetes</taxon>
        <taxon>Xylariomycetidae</taxon>
        <taxon>Amphisphaeriales</taxon>
        <taxon>Pseudomassariaceae</taxon>
        <taxon>Pseudomassariella</taxon>
    </lineage>
</organism>
<dbReference type="GeneID" id="63775700"/>
<evidence type="ECO:0000313" key="3">
    <source>
        <dbReference type="Proteomes" id="UP000193689"/>
    </source>
</evidence>
<dbReference type="EMBL" id="MCFJ01000002">
    <property type="protein sequence ID" value="ORY70442.1"/>
    <property type="molecule type" value="Genomic_DNA"/>
</dbReference>
<protein>
    <submittedName>
        <fullName evidence="2">Uncharacterized protein</fullName>
    </submittedName>
</protein>
<gene>
    <name evidence="2" type="ORF">BCR38DRAFT_422137</name>
</gene>
<dbReference type="AlphaFoldDB" id="A0A1Y2EFU1"/>
<dbReference type="InParanoid" id="A0A1Y2EFU1"/>
<feature type="transmembrane region" description="Helical" evidence="1">
    <location>
        <begin position="21"/>
        <end position="39"/>
    </location>
</feature>
<dbReference type="RefSeq" id="XP_040720392.1">
    <property type="nucleotide sequence ID" value="XM_040859488.1"/>
</dbReference>
<name>A0A1Y2EFU1_9PEZI</name>
<sequence length="75" mass="8820">MMKYRPIVVTSKLKTMGPEHRLWVSHLIWSEFLILSVLWPPAISSKGHLPKTYLESWRAFDSRRSLLALLSLRRS</sequence>
<keyword evidence="1" id="KW-1133">Transmembrane helix</keyword>
<proteinExistence type="predicted"/>
<reference evidence="2 3" key="1">
    <citation type="submission" date="2016-07" db="EMBL/GenBank/DDBJ databases">
        <title>Pervasive Adenine N6-methylation of Active Genes in Fungi.</title>
        <authorList>
            <consortium name="DOE Joint Genome Institute"/>
            <person name="Mondo S.J."/>
            <person name="Dannebaum R.O."/>
            <person name="Kuo R.C."/>
            <person name="Labutti K."/>
            <person name="Haridas S."/>
            <person name="Kuo A."/>
            <person name="Salamov A."/>
            <person name="Ahrendt S.R."/>
            <person name="Lipzen A."/>
            <person name="Sullivan W."/>
            <person name="Andreopoulos W.B."/>
            <person name="Clum A."/>
            <person name="Lindquist E."/>
            <person name="Daum C."/>
            <person name="Ramamoorthy G.K."/>
            <person name="Gryganskyi A."/>
            <person name="Culley D."/>
            <person name="Magnuson J.K."/>
            <person name="James T.Y."/>
            <person name="O'Malley M.A."/>
            <person name="Stajich J.E."/>
            <person name="Spatafora J.W."/>
            <person name="Visel A."/>
            <person name="Grigoriev I.V."/>
        </authorList>
    </citation>
    <scope>NUCLEOTIDE SEQUENCE [LARGE SCALE GENOMIC DNA]</scope>
    <source>
        <strain evidence="2 3">CBS 129021</strain>
    </source>
</reference>
<evidence type="ECO:0000313" key="2">
    <source>
        <dbReference type="EMBL" id="ORY70442.1"/>
    </source>
</evidence>
<keyword evidence="1" id="KW-0472">Membrane</keyword>
<evidence type="ECO:0000256" key="1">
    <source>
        <dbReference type="SAM" id="Phobius"/>
    </source>
</evidence>
<keyword evidence="3" id="KW-1185">Reference proteome</keyword>
<accession>A0A1Y2EFU1</accession>